<accession>A0A5P1RFP7</accession>
<comment type="similarity">
    <text evidence="3">Belongs to the Fre/LuxG FAD/NAD(P) flavoprotein oxidoreductase family.</text>
</comment>
<dbReference type="InterPro" id="IPR001433">
    <property type="entry name" value="OxRdtase_FAD/NAD-bd"/>
</dbReference>
<dbReference type="CDD" id="cd00207">
    <property type="entry name" value="fer2"/>
    <property type="match status" value="1"/>
</dbReference>
<dbReference type="OrthoDB" id="9806195at2"/>
<evidence type="ECO:0000259" key="4">
    <source>
        <dbReference type="PROSITE" id="PS51085"/>
    </source>
</evidence>
<dbReference type="GO" id="GO:0051536">
    <property type="term" value="F:iron-sulfur cluster binding"/>
    <property type="evidence" value="ECO:0007669"/>
    <property type="project" value="InterPro"/>
</dbReference>
<dbReference type="AlphaFoldDB" id="A0A5P1RFP7"/>
<dbReference type="RefSeq" id="WP_138988077.1">
    <property type="nucleotide sequence ID" value="NZ_CP043869.1"/>
</dbReference>
<dbReference type="GO" id="GO:0008218">
    <property type="term" value="P:bioluminescence"/>
    <property type="evidence" value="ECO:0007669"/>
    <property type="project" value="UniProtKB-KW"/>
</dbReference>
<dbReference type="Pfam" id="PF00111">
    <property type="entry name" value="Fer2"/>
    <property type="match status" value="1"/>
</dbReference>
<name>A0A5P1RFP7_9GAMM</name>
<keyword evidence="1" id="KW-0560">Oxidoreductase</keyword>
<dbReference type="Proteomes" id="UP000324760">
    <property type="component" value="Chromosome"/>
</dbReference>
<feature type="domain" description="2Fe-2S ferredoxin-type" evidence="4">
    <location>
        <begin position="4"/>
        <end position="98"/>
    </location>
</feature>
<dbReference type="PANTHER" id="PTHR47354:SF7">
    <property type="entry name" value="NAD(P)H-FLAVIN REDUCTASE"/>
    <property type="match status" value="1"/>
</dbReference>
<dbReference type="Pfam" id="PF00970">
    <property type="entry name" value="FAD_binding_6"/>
    <property type="match status" value="1"/>
</dbReference>
<dbReference type="SUPFAM" id="SSF52343">
    <property type="entry name" value="Ferredoxin reductase-like, C-terminal NADP-linked domain"/>
    <property type="match status" value="1"/>
</dbReference>
<dbReference type="SUPFAM" id="SSF63380">
    <property type="entry name" value="Riboflavin synthase domain-like"/>
    <property type="match status" value="1"/>
</dbReference>
<dbReference type="Gene3D" id="3.10.20.30">
    <property type="match status" value="1"/>
</dbReference>
<dbReference type="EMBL" id="CP043869">
    <property type="protein sequence ID" value="QEQ98105.1"/>
    <property type="molecule type" value="Genomic_DNA"/>
</dbReference>
<evidence type="ECO:0000256" key="3">
    <source>
        <dbReference type="ARBA" id="ARBA00038177"/>
    </source>
</evidence>
<dbReference type="GO" id="GO:0016491">
    <property type="term" value="F:oxidoreductase activity"/>
    <property type="evidence" value="ECO:0007669"/>
    <property type="project" value="UniProtKB-KW"/>
</dbReference>
<keyword evidence="7" id="KW-1185">Reference proteome</keyword>
<evidence type="ECO:0000256" key="1">
    <source>
        <dbReference type="ARBA" id="ARBA00023002"/>
    </source>
</evidence>
<keyword evidence="2" id="KW-0455">Luminescence</keyword>
<dbReference type="KEGG" id="ncu:F0U83_16070"/>
<dbReference type="InterPro" id="IPR017938">
    <property type="entry name" value="Riboflavin_synthase-like_b-brl"/>
</dbReference>
<dbReference type="PRINTS" id="PR00410">
    <property type="entry name" value="PHEHYDRXLASE"/>
</dbReference>
<dbReference type="Gene3D" id="2.40.30.10">
    <property type="entry name" value="Translation factors"/>
    <property type="match status" value="1"/>
</dbReference>
<dbReference type="CDD" id="cd06189">
    <property type="entry name" value="flavin_oxioreductase"/>
    <property type="match status" value="1"/>
</dbReference>
<evidence type="ECO:0000313" key="7">
    <source>
        <dbReference type="Proteomes" id="UP000324760"/>
    </source>
</evidence>
<dbReference type="PROSITE" id="PS51384">
    <property type="entry name" value="FAD_FR"/>
    <property type="match status" value="1"/>
</dbReference>
<dbReference type="Gene3D" id="3.40.50.80">
    <property type="entry name" value="Nucleotide-binding domain of ferredoxin-NADP reductase (FNR) module"/>
    <property type="match status" value="1"/>
</dbReference>
<gene>
    <name evidence="6" type="ORF">F0U83_16070</name>
</gene>
<evidence type="ECO:0000313" key="6">
    <source>
        <dbReference type="EMBL" id="QEQ98105.1"/>
    </source>
</evidence>
<dbReference type="PROSITE" id="PS51085">
    <property type="entry name" value="2FE2S_FER_2"/>
    <property type="match status" value="1"/>
</dbReference>
<dbReference type="InterPro" id="IPR017927">
    <property type="entry name" value="FAD-bd_FR_type"/>
</dbReference>
<dbReference type="InterPro" id="IPR036010">
    <property type="entry name" value="2Fe-2S_ferredoxin-like_sf"/>
</dbReference>
<dbReference type="InterPro" id="IPR050415">
    <property type="entry name" value="MRET"/>
</dbReference>
<proteinExistence type="inferred from homology"/>
<dbReference type="InterPro" id="IPR008333">
    <property type="entry name" value="Cbr1-like_FAD-bd_dom"/>
</dbReference>
<dbReference type="InterPro" id="IPR039261">
    <property type="entry name" value="FNR_nucleotide-bd"/>
</dbReference>
<feature type="domain" description="FAD-binding FR-type" evidence="5">
    <location>
        <begin position="105"/>
        <end position="207"/>
    </location>
</feature>
<dbReference type="PANTHER" id="PTHR47354">
    <property type="entry name" value="NADH OXIDOREDUCTASE HCR"/>
    <property type="match status" value="1"/>
</dbReference>
<dbReference type="Pfam" id="PF00175">
    <property type="entry name" value="NAD_binding_1"/>
    <property type="match status" value="1"/>
</dbReference>
<dbReference type="InterPro" id="IPR001041">
    <property type="entry name" value="2Fe-2S_ferredoxin-type"/>
</dbReference>
<organism evidence="6 7">
    <name type="scientific">Neptunomonas concharum</name>
    <dbReference type="NCBI Taxonomy" id="1031538"/>
    <lineage>
        <taxon>Bacteria</taxon>
        <taxon>Pseudomonadati</taxon>
        <taxon>Pseudomonadota</taxon>
        <taxon>Gammaproteobacteria</taxon>
        <taxon>Oceanospirillales</taxon>
        <taxon>Oceanospirillaceae</taxon>
        <taxon>Neptunomonas</taxon>
    </lineage>
</organism>
<reference evidence="6 7" key="1">
    <citation type="journal article" date="2019" name="Biochem. Eng. J.">
        <title>Metabolic engineering of the marine bacteria Neptunomonas concharum for the production of acetoin and meso-2,3-butanediol from acetate.</title>
        <authorList>
            <person name="Li W."/>
            <person name="Pu N."/>
            <person name="Liu C.-X."/>
            <person name="Yuan Q.-P."/>
            <person name="Li Z.-J."/>
        </authorList>
    </citation>
    <scope>NUCLEOTIDE SEQUENCE [LARGE SCALE GENOMIC DNA]</scope>
    <source>
        <strain evidence="6 7">JCM17730</strain>
    </source>
</reference>
<evidence type="ECO:0000256" key="2">
    <source>
        <dbReference type="ARBA" id="ARBA00023223"/>
    </source>
</evidence>
<dbReference type="InterPro" id="IPR012675">
    <property type="entry name" value="Beta-grasp_dom_sf"/>
</dbReference>
<dbReference type="SUPFAM" id="SSF54292">
    <property type="entry name" value="2Fe-2S ferredoxin-like"/>
    <property type="match status" value="1"/>
</dbReference>
<evidence type="ECO:0000259" key="5">
    <source>
        <dbReference type="PROSITE" id="PS51384"/>
    </source>
</evidence>
<sequence>MTPSRFRVRLNDQPLWLDVEPGETLLQLLERHGYRMPRSCRNGVCEICEFELILGEIQQHYPKKHLHAYNNKKESDIVGLACTSVPLSDLWVNIKGLKRPGEQTVKRLNCDIAQVEKLNNDVYRVSLVLPATASQAVAFYAGQYLEIILPDGRQAAFSIGSAPEAGRNLELHIREVAGSDMSSAILHHLQTKKQVEIEIPKGECYLRADQLAENTPVILAAASTGFAQIKSIMEHLLASGKNNPIYLYWGARVAGDLYHLELPLEWAAQNPNVTYHPVVSEPGDQCGWTGRVDLLPNAIKQDFDSLEDVVVYTSGSPAMVYALLDALEEKGLKEEQMHSDVFAYAPRPKK</sequence>
<protein>
    <submittedName>
        <fullName evidence="6">2Fe-2S iron-sulfur cluster binding domain-containing protein</fullName>
    </submittedName>
</protein>